<organism evidence="6 7">
    <name type="scientific">Paraburkholderia bryophila</name>
    <dbReference type="NCBI Taxonomy" id="420952"/>
    <lineage>
        <taxon>Bacteria</taxon>
        <taxon>Pseudomonadati</taxon>
        <taxon>Pseudomonadota</taxon>
        <taxon>Betaproteobacteria</taxon>
        <taxon>Burkholderiales</taxon>
        <taxon>Burkholderiaceae</taxon>
        <taxon>Paraburkholderia</taxon>
    </lineage>
</organism>
<dbReference type="SUPFAM" id="SSF47413">
    <property type="entry name" value="lambda repressor-like DNA-binding domains"/>
    <property type="match status" value="1"/>
</dbReference>
<evidence type="ECO:0000256" key="4">
    <source>
        <dbReference type="ARBA" id="ARBA00023163"/>
    </source>
</evidence>
<dbReference type="EMBL" id="QLTK01000023">
    <property type="protein sequence ID" value="RAS22625.1"/>
    <property type="molecule type" value="Genomic_DNA"/>
</dbReference>
<keyword evidence="2" id="KW-0805">Transcription regulation</keyword>
<gene>
    <name evidence="6" type="ORF">BX591_12390</name>
</gene>
<dbReference type="SUPFAM" id="SSF53822">
    <property type="entry name" value="Periplasmic binding protein-like I"/>
    <property type="match status" value="1"/>
</dbReference>
<dbReference type="GO" id="GO:0003700">
    <property type="term" value="F:DNA-binding transcription factor activity"/>
    <property type="evidence" value="ECO:0007669"/>
    <property type="project" value="TreeGrafter"/>
</dbReference>
<dbReference type="Pfam" id="PF13377">
    <property type="entry name" value="Peripla_BP_3"/>
    <property type="match status" value="1"/>
</dbReference>
<keyword evidence="4" id="KW-0804">Transcription</keyword>
<dbReference type="RefSeq" id="WP_111934295.1">
    <property type="nucleotide sequence ID" value="NZ_CADFFP010000011.1"/>
</dbReference>
<dbReference type="Proteomes" id="UP000248918">
    <property type="component" value="Unassembled WGS sequence"/>
</dbReference>
<dbReference type="GO" id="GO:0000976">
    <property type="term" value="F:transcription cis-regulatory region binding"/>
    <property type="evidence" value="ECO:0007669"/>
    <property type="project" value="TreeGrafter"/>
</dbReference>
<proteinExistence type="predicted"/>
<evidence type="ECO:0000256" key="3">
    <source>
        <dbReference type="ARBA" id="ARBA00023125"/>
    </source>
</evidence>
<reference evidence="6 7" key="1">
    <citation type="submission" date="2018-06" db="EMBL/GenBank/DDBJ databases">
        <title>Genomic Encyclopedia of Type Strains, Phase III (KMG-III): the genomes of soil and plant-associated and newly described type strains.</title>
        <authorList>
            <person name="Whitman W."/>
        </authorList>
    </citation>
    <scope>NUCLEOTIDE SEQUENCE [LARGE SCALE GENOMIC DNA]</scope>
    <source>
        <strain evidence="6 7">LMG 23644</strain>
    </source>
</reference>
<dbReference type="Gene3D" id="1.10.260.40">
    <property type="entry name" value="lambda repressor-like DNA-binding domains"/>
    <property type="match status" value="1"/>
</dbReference>
<dbReference type="AlphaFoldDB" id="A0A329BUF8"/>
<dbReference type="OrthoDB" id="269117at2"/>
<evidence type="ECO:0000256" key="1">
    <source>
        <dbReference type="ARBA" id="ARBA00022491"/>
    </source>
</evidence>
<evidence type="ECO:0000256" key="2">
    <source>
        <dbReference type="ARBA" id="ARBA00023015"/>
    </source>
</evidence>
<comment type="caution">
    <text evidence="6">The sequence shown here is derived from an EMBL/GenBank/DDBJ whole genome shotgun (WGS) entry which is preliminary data.</text>
</comment>
<dbReference type="PANTHER" id="PTHR30146:SF95">
    <property type="entry name" value="RIBOSE OPERON REPRESSOR"/>
    <property type="match status" value="1"/>
</dbReference>
<feature type="domain" description="HTH lacI-type" evidence="5">
    <location>
        <begin position="9"/>
        <end position="63"/>
    </location>
</feature>
<dbReference type="PANTHER" id="PTHR30146">
    <property type="entry name" value="LACI-RELATED TRANSCRIPTIONAL REPRESSOR"/>
    <property type="match status" value="1"/>
</dbReference>
<dbReference type="InterPro" id="IPR000843">
    <property type="entry name" value="HTH_LacI"/>
</dbReference>
<keyword evidence="1" id="KW-0678">Repressor</keyword>
<evidence type="ECO:0000313" key="6">
    <source>
        <dbReference type="EMBL" id="RAS22625.1"/>
    </source>
</evidence>
<dbReference type="PROSITE" id="PS50932">
    <property type="entry name" value="HTH_LACI_2"/>
    <property type="match status" value="1"/>
</dbReference>
<dbReference type="InterPro" id="IPR010982">
    <property type="entry name" value="Lambda_DNA-bd_dom_sf"/>
</dbReference>
<evidence type="ECO:0000313" key="7">
    <source>
        <dbReference type="Proteomes" id="UP000248918"/>
    </source>
</evidence>
<name>A0A329BUF8_9BURK</name>
<dbReference type="Pfam" id="PF00356">
    <property type="entry name" value="LacI"/>
    <property type="match status" value="1"/>
</dbReference>
<dbReference type="InterPro" id="IPR028082">
    <property type="entry name" value="Peripla_BP_I"/>
</dbReference>
<keyword evidence="3 6" id="KW-0238">DNA-binding</keyword>
<dbReference type="CDD" id="cd06278">
    <property type="entry name" value="PBP1_LacI-like"/>
    <property type="match status" value="1"/>
</dbReference>
<dbReference type="SMART" id="SM00354">
    <property type="entry name" value="HTH_LACI"/>
    <property type="match status" value="1"/>
</dbReference>
<dbReference type="Gene3D" id="3.40.50.2300">
    <property type="match status" value="2"/>
</dbReference>
<protein>
    <submittedName>
        <fullName evidence="6">DNA-binding LacI/PurR family transcriptional regulator</fullName>
    </submittedName>
</protein>
<accession>A0A329BUF8</accession>
<sequence length="342" mass="36927">MPKKQTLWVTAADVARRAGVSRSAVSRAFSPTASIAPETRQRVMEAAGALGYQVNQIAREMIMQRSSMVGVVTAGFENPFRAKLLSQIIAALGRQQLTPLVMNAEDPVQIKHSLEMLLSYRIAGIIMTSASPPLGLARQYLEREIPVAMINRASDLPGADVVVSDNAAGAALAARMLIDAGAKRLAFVGPTKTSYNGKSRRTGFVRAVQRIAKDEPRLVDPVLVHATEADTYECGVAAAQAVLRQNPRPDGVFCSSDLLALGFLDAARQHFSIRVPEELRVVGFDDIPAASYENYRLTTIHQDTSGLANAVVEMLIDRMESFSGASRTYVVPVTSVVRKSCA</sequence>
<dbReference type="CDD" id="cd01392">
    <property type="entry name" value="HTH_LacI"/>
    <property type="match status" value="1"/>
</dbReference>
<dbReference type="InterPro" id="IPR046335">
    <property type="entry name" value="LacI/GalR-like_sensor"/>
</dbReference>
<evidence type="ECO:0000259" key="5">
    <source>
        <dbReference type="PROSITE" id="PS50932"/>
    </source>
</evidence>